<evidence type="ECO:0000313" key="3">
    <source>
        <dbReference type="Proteomes" id="UP000038010"/>
    </source>
</evidence>
<dbReference type="AlphaFoldDB" id="A0A0N0NQP5"/>
<dbReference type="OrthoDB" id="4155977at2759"/>
<reference evidence="2 3" key="1">
    <citation type="submission" date="2015-06" db="EMBL/GenBank/DDBJ databases">
        <title>Draft genome of the ant-associated black yeast Phialophora attae CBS 131958.</title>
        <authorList>
            <person name="Moreno L.F."/>
            <person name="Stielow B.J."/>
            <person name="de Hoog S."/>
            <person name="Vicente V.A."/>
            <person name="Weiss V.A."/>
            <person name="de Vries M."/>
            <person name="Cruz L.M."/>
            <person name="Souza E.M."/>
        </authorList>
    </citation>
    <scope>NUCLEOTIDE SEQUENCE [LARGE SCALE GENOMIC DNA]</scope>
    <source>
        <strain evidence="2 3">CBS 131958</strain>
    </source>
</reference>
<dbReference type="RefSeq" id="XP_018004114.1">
    <property type="nucleotide sequence ID" value="XM_018146713.1"/>
</dbReference>
<dbReference type="VEuPathDB" id="FungiDB:AB675_6421"/>
<feature type="region of interest" description="Disordered" evidence="1">
    <location>
        <begin position="142"/>
        <end position="162"/>
    </location>
</feature>
<keyword evidence="3" id="KW-1185">Reference proteome</keyword>
<feature type="region of interest" description="Disordered" evidence="1">
    <location>
        <begin position="17"/>
        <end position="116"/>
    </location>
</feature>
<protein>
    <submittedName>
        <fullName evidence="2">Uncharacterized protein</fullName>
    </submittedName>
</protein>
<organism evidence="2 3">
    <name type="scientific">Cyphellophora attinorum</name>
    <dbReference type="NCBI Taxonomy" id="1664694"/>
    <lineage>
        <taxon>Eukaryota</taxon>
        <taxon>Fungi</taxon>
        <taxon>Dikarya</taxon>
        <taxon>Ascomycota</taxon>
        <taxon>Pezizomycotina</taxon>
        <taxon>Eurotiomycetes</taxon>
        <taxon>Chaetothyriomycetidae</taxon>
        <taxon>Chaetothyriales</taxon>
        <taxon>Cyphellophoraceae</taxon>
        <taxon>Cyphellophora</taxon>
    </lineage>
</organism>
<proteinExistence type="predicted"/>
<evidence type="ECO:0000256" key="1">
    <source>
        <dbReference type="SAM" id="MobiDB-lite"/>
    </source>
</evidence>
<comment type="caution">
    <text evidence="2">The sequence shown here is derived from an EMBL/GenBank/DDBJ whole genome shotgun (WGS) entry which is preliminary data.</text>
</comment>
<sequence>MAPSPSTPITLRELIDEEMATPPSPRQTISTEAPSSTRSGHAPGTPKPPFDPPRRRSSLHFSRAFSCSPAPDTRDDVSIDLPASPREIEADRGKQTPSNIGRRRAPMPVTTSVTPGHVAQMQRLFQSAKASLRLDMAFAASPTGSIGSPADDPAAVTEDTTDAKKAWRYSTAPGILLGYDRDVREPVPGASPPLPTPSSETNVVPGREPISSGFNTPEAPADIANESADEPRSSPPDTALKGHDMIELQEQLEELGMGGDVIQSPMAIDESPLVARLKRLSADAQQIMDVSEDLVVDEPSDSEIFLSEPAKAAAASAKEKRGILRSLFHLHRSSHEVLSPAVVPQQEDGKGKQYR</sequence>
<dbReference type="EMBL" id="LFJN01000004">
    <property type="protein sequence ID" value="KPI44151.1"/>
    <property type="molecule type" value="Genomic_DNA"/>
</dbReference>
<name>A0A0N0NQP5_9EURO</name>
<accession>A0A0N0NQP5</accession>
<gene>
    <name evidence="2" type="ORF">AB675_6421</name>
</gene>
<dbReference type="GeneID" id="28738593"/>
<feature type="compositionally biased region" description="Polar residues" evidence="1">
    <location>
        <begin position="26"/>
        <end position="39"/>
    </location>
</feature>
<feature type="region of interest" description="Disordered" evidence="1">
    <location>
        <begin position="182"/>
        <end position="240"/>
    </location>
</feature>
<dbReference type="Proteomes" id="UP000038010">
    <property type="component" value="Unassembled WGS sequence"/>
</dbReference>
<evidence type="ECO:0000313" key="2">
    <source>
        <dbReference type="EMBL" id="KPI44151.1"/>
    </source>
</evidence>